<reference evidence="6" key="1">
    <citation type="submission" date="2021-07" db="EMBL/GenBank/DDBJ databases">
        <authorList>
            <person name="Catto M.A."/>
            <person name="Jacobson A."/>
            <person name="Kennedy G."/>
            <person name="Labadie P."/>
            <person name="Hunt B.G."/>
            <person name="Srinivasan R."/>
        </authorList>
    </citation>
    <scope>NUCLEOTIDE SEQUENCE</scope>
    <source>
        <strain evidence="6">PL_HMW_Pooled</strain>
        <tissue evidence="6">Head</tissue>
    </source>
</reference>
<evidence type="ECO:0000256" key="4">
    <source>
        <dbReference type="HAMAP-Rule" id="MF_03050"/>
    </source>
</evidence>
<gene>
    <name evidence="4" type="primary">mal</name>
    <name evidence="6" type="ORF">KUF71_016698</name>
</gene>
<comment type="similarity">
    <text evidence="4">Belongs to the class-V pyridoxal-phosphate-dependent aminotransferase family. MOCOS subfamily.</text>
</comment>
<dbReference type="SUPFAM" id="SSF53383">
    <property type="entry name" value="PLP-dependent transferases"/>
    <property type="match status" value="1"/>
</dbReference>
<dbReference type="GO" id="GO:0030151">
    <property type="term" value="F:molybdenum ion binding"/>
    <property type="evidence" value="ECO:0007669"/>
    <property type="project" value="UniProtKB-UniRule"/>
</dbReference>
<evidence type="ECO:0000313" key="6">
    <source>
        <dbReference type="EMBL" id="KAK3928451.1"/>
    </source>
</evidence>
<evidence type="ECO:0000313" key="7">
    <source>
        <dbReference type="Proteomes" id="UP001219518"/>
    </source>
</evidence>
<dbReference type="PANTHER" id="PTHR14237:SF80">
    <property type="entry name" value="MOLYBDENUM COFACTOR SULFURASE"/>
    <property type="match status" value="1"/>
</dbReference>
<comment type="function">
    <text evidence="4">Sulfurates the molybdenum cofactor. Sulfation of molybdenum is essential for xanthine dehydrogenase (XDH) and aldehyde oxidase (ADO) enzymes in which molybdenum cofactor is liganded by 1 oxygen and 1 sulfur atom in active form.</text>
</comment>
<dbReference type="Gene3D" id="3.90.1150.10">
    <property type="entry name" value="Aspartate Aminotransferase, domain 1"/>
    <property type="match status" value="1"/>
</dbReference>
<dbReference type="EC" id="2.8.1.9" evidence="4"/>
<dbReference type="InterPro" id="IPR005302">
    <property type="entry name" value="MoCF_Sase_C"/>
</dbReference>
<dbReference type="Pfam" id="PF00266">
    <property type="entry name" value="Aminotran_5"/>
    <property type="match status" value="2"/>
</dbReference>
<dbReference type="GO" id="GO:0030170">
    <property type="term" value="F:pyridoxal phosphate binding"/>
    <property type="evidence" value="ECO:0007669"/>
    <property type="project" value="UniProtKB-UniRule"/>
</dbReference>
<comment type="caution">
    <text evidence="6">The sequence shown here is derived from an EMBL/GenBank/DDBJ whole genome shotgun (WGS) entry which is preliminary data.</text>
</comment>
<comment type="catalytic activity">
    <reaction evidence="4">
        <text>Mo-molybdopterin + L-cysteine + AH2 = thio-Mo-molybdopterin + L-alanine + A + H2O</text>
        <dbReference type="Rhea" id="RHEA:42636"/>
        <dbReference type="ChEBI" id="CHEBI:13193"/>
        <dbReference type="ChEBI" id="CHEBI:15377"/>
        <dbReference type="ChEBI" id="CHEBI:17499"/>
        <dbReference type="ChEBI" id="CHEBI:35235"/>
        <dbReference type="ChEBI" id="CHEBI:57972"/>
        <dbReference type="ChEBI" id="CHEBI:71302"/>
        <dbReference type="ChEBI" id="CHEBI:82685"/>
        <dbReference type="EC" id="2.8.1.9"/>
    </reaction>
</comment>
<dbReference type="InterPro" id="IPR000192">
    <property type="entry name" value="Aminotrans_V_dom"/>
</dbReference>
<dbReference type="InterPro" id="IPR015421">
    <property type="entry name" value="PyrdxlP-dep_Trfase_major"/>
</dbReference>
<dbReference type="EMBL" id="JAHWGI010001331">
    <property type="protein sequence ID" value="KAK3928451.1"/>
    <property type="molecule type" value="Genomic_DNA"/>
</dbReference>
<name>A0AAE1HVW3_9NEOP</name>
<dbReference type="InterPro" id="IPR028886">
    <property type="entry name" value="MoCo_sulfurase"/>
</dbReference>
<feature type="modified residue" description="N6-(pyridoxal phosphate)lysine" evidence="4">
    <location>
        <position position="233"/>
    </location>
</feature>
<dbReference type="Pfam" id="PF03476">
    <property type="entry name" value="MOSC_N"/>
    <property type="match status" value="1"/>
</dbReference>
<dbReference type="GO" id="GO:0016829">
    <property type="term" value="F:lyase activity"/>
    <property type="evidence" value="ECO:0007669"/>
    <property type="project" value="UniProtKB-UniRule"/>
</dbReference>
<dbReference type="InterPro" id="IPR015424">
    <property type="entry name" value="PyrdxlP-dep_Trfase"/>
</dbReference>
<protein>
    <recommendedName>
        <fullName evidence="4">Molybdenum cofactor sulfurase</fullName>
        <shortName evidence="4">MCS</shortName>
        <shortName evidence="4">MOS</shortName>
        <shortName evidence="4">MoCo sulfurase</shortName>
        <ecNumber evidence="4">2.8.1.9</ecNumber>
    </recommendedName>
    <alternativeName>
        <fullName evidence="4">Molybdenum cofactor sulfurtransferase</fullName>
    </alternativeName>
    <alternativeName>
        <fullName evidence="4">Protein maroon-like</fullName>
        <shortName evidence="4">Ma-l</shortName>
    </alternativeName>
</protein>
<accession>A0AAE1HVW3</accession>
<feature type="active site" evidence="4">
    <location>
        <position position="394"/>
    </location>
</feature>
<keyword evidence="1 4" id="KW-0808">Transferase</keyword>
<evidence type="ECO:0000259" key="5">
    <source>
        <dbReference type="PROSITE" id="PS51340"/>
    </source>
</evidence>
<dbReference type="PROSITE" id="PS51340">
    <property type="entry name" value="MOSC"/>
    <property type="match status" value="1"/>
</dbReference>
<dbReference type="GO" id="GO:0008265">
    <property type="term" value="F:molybdenum cofactor sulfurtransferase activity"/>
    <property type="evidence" value="ECO:0007669"/>
    <property type="project" value="UniProtKB-UniRule"/>
</dbReference>
<dbReference type="GO" id="GO:0006777">
    <property type="term" value="P:Mo-molybdopterin cofactor biosynthetic process"/>
    <property type="evidence" value="ECO:0007669"/>
    <property type="project" value="UniProtKB-UniRule"/>
</dbReference>
<dbReference type="Gene3D" id="3.40.640.10">
    <property type="entry name" value="Type I PLP-dependent aspartate aminotransferase-like (Major domain)"/>
    <property type="match status" value="1"/>
</dbReference>
<sequence length="784" mass="86643">MDTMKISEEFVRLQGFHYMDHAGATLYSEQQIKDVMQDLSNSVYGNPHSLNTLSKLTDDIVDQIRHRVLHHFNTNMDEYDVIFTSGTTASLKLVAESFAFGSGDNKGIFAYAQESHTSVLGMREVVDEKSSSIKCLSKKDLNDIFTASVNVVNDTHNGNETGNSLLVLPGQCNFSGVKIPLGWVDLCQAGILNSTFKTKTKWACLLDVASLVSTSPLDLSNCKPDFITLSFYKIFGYPTGLGALLVRNKSSHLLSQKKYYGGGTVLIALSALRHHKVRKVLHERFEDGTLPFLSVVAVGHGLTTLSRLGGSMDKIRQHTFSLARRAHHSLKALRHYNDSPVAILYCDNDFEDPDIQGPIVNFNLLQPDGKYVGYRKVLIMANSNKIQLRTGCFCNPGACQRHLQLTNEDILSHFEAGHVCGDQNDLINGVPTGSVRISFGYMSTDDDVDAFLNMIYQNFVENGPPNHIADDLKEEWHDASDTWHGSHIEKTPFPTAAKLTEVVLYPIKACGGFKPESFWPIGPRGLMFDRNWMIVSAAGTALTQTLEPRLALIHPNIDLNNKLLHLSFSGETSSMSVPLDETADNNEVNGSLCQSKVCGDRISGIDCGDEVAFWLSSKLGRHGIRLVRQLKKDGRSGKDIKKALALSNKAQFLMVSEASVSWLGDQIDPTDCPKEGLVDRFRANIILGGDILPFAEKDWEEIQIGSQRFTVDGPCTRCGVVCVNQATGQRTNEPLRTLVKINQHNVHFGVYLSHQPDGDSDGIGLISRGNIVTVLKRRCQENSN</sequence>
<dbReference type="InterPro" id="IPR005303">
    <property type="entry name" value="MOCOS_middle"/>
</dbReference>
<keyword evidence="7" id="KW-1185">Reference proteome</keyword>
<keyword evidence="3 4" id="KW-0501">Molybdenum cofactor biosynthesis</keyword>
<dbReference type="InterPro" id="IPR015422">
    <property type="entry name" value="PyrdxlP-dep_Trfase_small"/>
</dbReference>
<organism evidence="6 7">
    <name type="scientific">Frankliniella fusca</name>
    <dbReference type="NCBI Taxonomy" id="407009"/>
    <lineage>
        <taxon>Eukaryota</taxon>
        <taxon>Metazoa</taxon>
        <taxon>Ecdysozoa</taxon>
        <taxon>Arthropoda</taxon>
        <taxon>Hexapoda</taxon>
        <taxon>Insecta</taxon>
        <taxon>Pterygota</taxon>
        <taxon>Neoptera</taxon>
        <taxon>Paraneoptera</taxon>
        <taxon>Thysanoptera</taxon>
        <taxon>Terebrantia</taxon>
        <taxon>Thripoidea</taxon>
        <taxon>Thripidae</taxon>
        <taxon>Frankliniella</taxon>
    </lineage>
</organism>
<feature type="domain" description="MOSC" evidence="5">
    <location>
        <begin position="608"/>
        <end position="775"/>
    </location>
</feature>
<dbReference type="SUPFAM" id="SSF141673">
    <property type="entry name" value="MOSC N-terminal domain-like"/>
    <property type="match status" value="1"/>
</dbReference>
<dbReference type="Pfam" id="PF03473">
    <property type="entry name" value="MOSC"/>
    <property type="match status" value="1"/>
</dbReference>
<dbReference type="Proteomes" id="UP001219518">
    <property type="component" value="Unassembled WGS sequence"/>
</dbReference>
<dbReference type="AlphaFoldDB" id="A0AAE1HVW3"/>
<evidence type="ECO:0000256" key="2">
    <source>
        <dbReference type="ARBA" id="ARBA00022898"/>
    </source>
</evidence>
<dbReference type="HAMAP" id="MF_03050">
    <property type="entry name" value="MOCOS"/>
    <property type="match status" value="1"/>
</dbReference>
<dbReference type="PANTHER" id="PTHR14237">
    <property type="entry name" value="MOLYBDOPTERIN COFACTOR SULFURASE MOSC"/>
    <property type="match status" value="1"/>
</dbReference>
<evidence type="ECO:0000256" key="3">
    <source>
        <dbReference type="ARBA" id="ARBA00023150"/>
    </source>
</evidence>
<evidence type="ECO:0000256" key="1">
    <source>
        <dbReference type="ARBA" id="ARBA00022679"/>
    </source>
</evidence>
<proteinExistence type="inferred from homology"/>
<reference evidence="6" key="2">
    <citation type="journal article" date="2023" name="BMC Genomics">
        <title>Pest status, molecular evolution, and epigenetic factors derived from the genome assembly of Frankliniella fusca, a thysanopteran phytovirus vector.</title>
        <authorList>
            <person name="Catto M.A."/>
            <person name="Labadie P.E."/>
            <person name="Jacobson A.L."/>
            <person name="Kennedy G.G."/>
            <person name="Srinivasan R."/>
            <person name="Hunt B.G."/>
        </authorList>
    </citation>
    <scope>NUCLEOTIDE SEQUENCE</scope>
    <source>
        <strain evidence="6">PL_HMW_Pooled</strain>
    </source>
</reference>
<keyword evidence="2 4" id="KW-0663">Pyridoxal phosphate</keyword>
<comment type="cofactor">
    <cofactor evidence="4">
        <name>pyridoxal 5'-phosphate</name>
        <dbReference type="ChEBI" id="CHEBI:597326"/>
    </cofactor>
</comment>